<dbReference type="GO" id="GO:0006535">
    <property type="term" value="P:cysteine biosynthetic process from serine"/>
    <property type="evidence" value="ECO:0007669"/>
    <property type="project" value="InterPro"/>
</dbReference>
<dbReference type="GO" id="GO:0005741">
    <property type="term" value="C:mitochondrial outer membrane"/>
    <property type="evidence" value="ECO:0007669"/>
    <property type="project" value="UniProtKB-SubCell"/>
</dbReference>
<keyword evidence="6" id="KW-0812">Transmembrane</keyword>
<keyword evidence="10" id="KW-0472">Membrane</keyword>
<dbReference type="CDD" id="cd01561">
    <property type="entry name" value="CBS_like"/>
    <property type="match status" value="1"/>
</dbReference>
<dbReference type="InterPro" id="IPR001216">
    <property type="entry name" value="P-phosphate_BS"/>
</dbReference>
<protein>
    <recommendedName>
        <fullName evidence="12">Cysteine synthase 2</fullName>
        <ecNumber evidence="4">2.5.1.47</ecNumber>
    </recommendedName>
    <alternativeName>
        <fullName evidence="14">Cysteine synthase-like protein</fullName>
    </alternativeName>
    <alternativeName>
        <fullName evidence="13">O-acetylserine (thiol)-lyase 2</fullName>
    </alternativeName>
    <alternativeName>
        <fullName evidence="15">O-acetylserine sulfhydrylase 2</fullName>
    </alternativeName>
</protein>
<dbReference type="AlphaFoldDB" id="A0AAN8E7W3"/>
<comment type="catalytic activity">
    <reaction evidence="11">
        <text>O-acetyl-L-serine + hydrogen sulfide = L-cysteine + acetate</text>
        <dbReference type="Rhea" id="RHEA:14829"/>
        <dbReference type="ChEBI" id="CHEBI:29919"/>
        <dbReference type="ChEBI" id="CHEBI:30089"/>
        <dbReference type="ChEBI" id="CHEBI:35235"/>
        <dbReference type="ChEBI" id="CHEBI:58340"/>
        <dbReference type="EC" id="2.5.1.47"/>
    </reaction>
</comment>
<evidence type="ECO:0000256" key="1">
    <source>
        <dbReference type="ARBA" id="ARBA00001933"/>
    </source>
</evidence>
<dbReference type="Proteomes" id="UP001316803">
    <property type="component" value="Unassembled WGS sequence"/>
</dbReference>
<evidence type="ECO:0000259" key="16">
    <source>
        <dbReference type="Pfam" id="PF00291"/>
    </source>
</evidence>
<dbReference type="PROSITE" id="PS00901">
    <property type="entry name" value="CYS_SYNTHASE"/>
    <property type="match status" value="1"/>
</dbReference>
<comment type="cofactor">
    <cofactor evidence="1">
        <name>pyridoxal 5'-phosphate</name>
        <dbReference type="ChEBI" id="CHEBI:597326"/>
    </cofactor>
</comment>
<evidence type="ECO:0000256" key="12">
    <source>
        <dbReference type="ARBA" id="ARBA00072090"/>
    </source>
</evidence>
<evidence type="ECO:0000256" key="6">
    <source>
        <dbReference type="ARBA" id="ARBA00022692"/>
    </source>
</evidence>
<evidence type="ECO:0000256" key="9">
    <source>
        <dbReference type="ARBA" id="ARBA00023128"/>
    </source>
</evidence>
<reference evidence="17 18" key="1">
    <citation type="submission" date="2022-12" db="EMBL/GenBank/DDBJ databases">
        <title>Genomic features and morphological characterization of a novel Knufia sp. strain isolated from spacecraft assembly facility.</title>
        <authorList>
            <person name="Teixeira M."/>
            <person name="Chander A.M."/>
            <person name="Stajich J.E."/>
            <person name="Venkateswaran K."/>
        </authorList>
    </citation>
    <scope>NUCLEOTIDE SEQUENCE [LARGE SCALE GENOMIC DNA]</scope>
    <source>
        <strain evidence="17 18">FJI-L2-BK-P2</strain>
    </source>
</reference>
<evidence type="ECO:0000256" key="13">
    <source>
        <dbReference type="ARBA" id="ARBA00078263"/>
    </source>
</evidence>
<dbReference type="SUPFAM" id="SSF53686">
    <property type="entry name" value="Tryptophan synthase beta subunit-like PLP-dependent enzymes"/>
    <property type="match status" value="1"/>
</dbReference>
<keyword evidence="5 17" id="KW-0808">Transferase</keyword>
<proteinExistence type="inferred from homology"/>
<evidence type="ECO:0000256" key="14">
    <source>
        <dbReference type="ARBA" id="ARBA00078545"/>
    </source>
</evidence>
<comment type="subcellular location">
    <subcellularLocation>
        <location evidence="2">Mitochondrion outer membrane</location>
        <topology evidence="2">Single-pass membrane protein</topology>
    </subcellularLocation>
</comment>
<accession>A0AAN8E7W3</accession>
<dbReference type="InterPro" id="IPR036052">
    <property type="entry name" value="TrpB-like_PALP_sf"/>
</dbReference>
<evidence type="ECO:0000256" key="8">
    <source>
        <dbReference type="ARBA" id="ARBA00022989"/>
    </source>
</evidence>
<evidence type="ECO:0000256" key="7">
    <source>
        <dbReference type="ARBA" id="ARBA00022787"/>
    </source>
</evidence>
<evidence type="ECO:0000256" key="4">
    <source>
        <dbReference type="ARBA" id="ARBA00012681"/>
    </source>
</evidence>
<evidence type="ECO:0000256" key="10">
    <source>
        <dbReference type="ARBA" id="ARBA00023136"/>
    </source>
</evidence>
<keyword evidence="7" id="KW-1000">Mitochondrion outer membrane</keyword>
<feature type="domain" description="Tryptophan synthase beta chain-like PALP" evidence="16">
    <location>
        <begin position="55"/>
        <end position="373"/>
    </location>
</feature>
<organism evidence="17 18">
    <name type="scientific">Knufia fluminis</name>
    <dbReference type="NCBI Taxonomy" id="191047"/>
    <lineage>
        <taxon>Eukaryota</taxon>
        <taxon>Fungi</taxon>
        <taxon>Dikarya</taxon>
        <taxon>Ascomycota</taxon>
        <taxon>Pezizomycotina</taxon>
        <taxon>Eurotiomycetes</taxon>
        <taxon>Chaetothyriomycetidae</taxon>
        <taxon>Chaetothyriales</taxon>
        <taxon>Trichomeriaceae</taxon>
        <taxon>Knufia</taxon>
    </lineage>
</organism>
<dbReference type="GO" id="GO:0004124">
    <property type="term" value="F:cysteine synthase activity"/>
    <property type="evidence" value="ECO:0007669"/>
    <property type="project" value="UniProtKB-EC"/>
</dbReference>
<keyword evidence="18" id="KW-1185">Reference proteome</keyword>
<gene>
    <name evidence="17" type="primary">cys12</name>
    <name evidence="17" type="ORF">OHC33_010683</name>
</gene>
<dbReference type="EC" id="2.5.1.47" evidence="4"/>
<comment type="similarity">
    <text evidence="3">Belongs to the cysteine synthase/cystathionine beta-synthase family.</text>
</comment>
<sequence length="403" mass="43193">MPYDIRHVAAAFLGGIAVTYTIYELSTHLRKSHEDPLSKATSKDAATFKDHLGIESTIGNTPLIVIKSLSEATNCTILAKCEFLNGAGNSPKDRVALSIINRAEEEGLLTPYSGDTIYEGTVGSTGISLATLARARGYKAHIVMPSDQAHEKSDLLRKLGAIVDRVPPAPIVDQAHFVNRARNLAAAHTADTDRKGRGLFADQFENDANWRAHFEGTGPEIYAQSAAGGGVDAFVAGAGTGGTISGCAMYLKSQVPDIRVVLADPAGSGLYNKVKHGVMFHGLEREGTRRRAQVDTVVEGIGLSRSTRNFEVGSDAIDDAVKVSDAQAKRMARWLCERDGIFVGSSSGVNCYAAVKTALELGPGHRVVTILCDSGMRHLSKFWKQVGEIGGEDDMTFEELMED</sequence>
<evidence type="ECO:0000256" key="3">
    <source>
        <dbReference type="ARBA" id="ARBA00007103"/>
    </source>
</evidence>
<name>A0AAN8E7W3_9EURO</name>
<evidence type="ECO:0000313" key="17">
    <source>
        <dbReference type="EMBL" id="KAK5948249.1"/>
    </source>
</evidence>
<dbReference type="EMBL" id="JAKLMC020000050">
    <property type="protein sequence ID" value="KAK5948249.1"/>
    <property type="molecule type" value="Genomic_DNA"/>
</dbReference>
<evidence type="ECO:0000256" key="5">
    <source>
        <dbReference type="ARBA" id="ARBA00022679"/>
    </source>
</evidence>
<dbReference type="Pfam" id="PF00291">
    <property type="entry name" value="PALP"/>
    <property type="match status" value="1"/>
</dbReference>
<evidence type="ECO:0000256" key="2">
    <source>
        <dbReference type="ARBA" id="ARBA00004572"/>
    </source>
</evidence>
<comment type="caution">
    <text evidence="17">The sequence shown here is derived from an EMBL/GenBank/DDBJ whole genome shotgun (WGS) entry which is preliminary data.</text>
</comment>
<dbReference type="InterPro" id="IPR001926">
    <property type="entry name" value="TrpB-like_PALP"/>
</dbReference>
<evidence type="ECO:0000313" key="18">
    <source>
        <dbReference type="Proteomes" id="UP001316803"/>
    </source>
</evidence>
<keyword evidence="8" id="KW-1133">Transmembrane helix</keyword>
<dbReference type="PANTHER" id="PTHR10314">
    <property type="entry name" value="CYSTATHIONINE BETA-SYNTHASE"/>
    <property type="match status" value="1"/>
</dbReference>
<dbReference type="Gene3D" id="3.40.50.1100">
    <property type="match status" value="2"/>
</dbReference>
<evidence type="ECO:0000256" key="15">
    <source>
        <dbReference type="ARBA" id="ARBA00079149"/>
    </source>
</evidence>
<evidence type="ECO:0000256" key="11">
    <source>
        <dbReference type="ARBA" id="ARBA00047931"/>
    </source>
</evidence>
<dbReference type="InterPro" id="IPR050214">
    <property type="entry name" value="Cys_Synth/Cystath_Beta-Synth"/>
</dbReference>
<dbReference type="FunFam" id="3.40.50.1100:FF:000096">
    <property type="entry name" value="Related to cysteine synthase"/>
    <property type="match status" value="1"/>
</dbReference>
<keyword evidence="9" id="KW-0496">Mitochondrion</keyword>